<protein>
    <submittedName>
        <fullName evidence="2">Uncharacterized protein</fullName>
    </submittedName>
</protein>
<name>A0AAN6U036_9PEZI</name>
<reference evidence="2" key="2">
    <citation type="submission" date="2023-05" db="EMBL/GenBank/DDBJ databases">
        <authorList>
            <consortium name="Lawrence Berkeley National Laboratory"/>
            <person name="Steindorff A."/>
            <person name="Hensen N."/>
            <person name="Bonometti L."/>
            <person name="Westerberg I."/>
            <person name="Brannstrom I.O."/>
            <person name="Guillou S."/>
            <person name="Cros-Aarteil S."/>
            <person name="Calhoun S."/>
            <person name="Haridas S."/>
            <person name="Kuo A."/>
            <person name="Mondo S."/>
            <person name="Pangilinan J."/>
            <person name="Riley R."/>
            <person name="Labutti K."/>
            <person name="Andreopoulos B."/>
            <person name="Lipzen A."/>
            <person name="Chen C."/>
            <person name="Yanf M."/>
            <person name="Daum C."/>
            <person name="Ng V."/>
            <person name="Clum A."/>
            <person name="Ohm R."/>
            <person name="Martin F."/>
            <person name="Silar P."/>
            <person name="Natvig D."/>
            <person name="Lalanne C."/>
            <person name="Gautier V."/>
            <person name="Ament-Velasquez S.L."/>
            <person name="Kruys A."/>
            <person name="Hutchinson M.I."/>
            <person name="Powell A.J."/>
            <person name="Barry K."/>
            <person name="Miller A.N."/>
            <person name="Grigoriev I.V."/>
            <person name="Debuchy R."/>
            <person name="Gladieux P."/>
            <person name="Thoren M.H."/>
            <person name="Johannesson H."/>
        </authorList>
    </citation>
    <scope>NUCLEOTIDE SEQUENCE</scope>
    <source>
        <strain evidence="2">CBS 731.68</strain>
    </source>
</reference>
<dbReference type="Proteomes" id="UP001302602">
    <property type="component" value="Unassembled WGS sequence"/>
</dbReference>
<evidence type="ECO:0000256" key="1">
    <source>
        <dbReference type="SAM" id="MobiDB-lite"/>
    </source>
</evidence>
<dbReference type="EMBL" id="MU853228">
    <property type="protein sequence ID" value="KAK4123903.1"/>
    <property type="molecule type" value="Genomic_DNA"/>
</dbReference>
<comment type="caution">
    <text evidence="2">The sequence shown here is derived from an EMBL/GenBank/DDBJ whole genome shotgun (WGS) entry which is preliminary data.</text>
</comment>
<organism evidence="2 3">
    <name type="scientific">Parathielavia appendiculata</name>
    <dbReference type="NCBI Taxonomy" id="2587402"/>
    <lineage>
        <taxon>Eukaryota</taxon>
        <taxon>Fungi</taxon>
        <taxon>Dikarya</taxon>
        <taxon>Ascomycota</taxon>
        <taxon>Pezizomycotina</taxon>
        <taxon>Sordariomycetes</taxon>
        <taxon>Sordariomycetidae</taxon>
        <taxon>Sordariales</taxon>
        <taxon>Chaetomiaceae</taxon>
        <taxon>Parathielavia</taxon>
    </lineage>
</organism>
<gene>
    <name evidence="2" type="ORF">N657DRAFT_433295</name>
</gene>
<evidence type="ECO:0000313" key="3">
    <source>
        <dbReference type="Proteomes" id="UP001302602"/>
    </source>
</evidence>
<sequence length="68" mass="7428">MRRMTALSHTSVPPLTTRPRERGENRGVAVPSSRAVPETSTELSLLAYIPTAPPLPPTFHAKAPQREP</sequence>
<feature type="region of interest" description="Disordered" evidence="1">
    <location>
        <begin position="1"/>
        <end position="39"/>
    </location>
</feature>
<accession>A0AAN6U036</accession>
<dbReference type="AlphaFoldDB" id="A0AAN6U036"/>
<dbReference type="GeneID" id="87824119"/>
<reference evidence="2" key="1">
    <citation type="journal article" date="2023" name="Mol. Phylogenet. Evol.">
        <title>Genome-scale phylogeny and comparative genomics of the fungal order Sordariales.</title>
        <authorList>
            <person name="Hensen N."/>
            <person name="Bonometti L."/>
            <person name="Westerberg I."/>
            <person name="Brannstrom I.O."/>
            <person name="Guillou S."/>
            <person name="Cros-Aarteil S."/>
            <person name="Calhoun S."/>
            <person name="Haridas S."/>
            <person name="Kuo A."/>
            <person name="Mondo S."/>
            <person name="Pangilinan J."/>
            <person name="Riley R."/>
            <person name="LaButti K."/>
            <person name="Andreopoulos B."/>
            <person name="Lipzen A."/>
            <person name="Chen C."/>
            <person name="Yan M."/>
            <person name="Daum C."/>
            <person name="Ng V."/>
            <person name="Clum A."/>
            <person name="Steindorff A."/>
            <person name="Ohm R.A."/>
            <person name="Martin F."/>
            <person name="Silar P."/>
            <person name="Natvig D.O."/>
            <person name="Lalanne C."/>
            <person name="Gautier V."/>
            <person name="Ament-Velasquez S.L."/>
            <person name="Kruys A."/>
            <person name="Hutchinson M.I."/>
            <person name="Powell A.J."/>
            <person name="Barry K."/>
            <person name="Miller A.N."/>
            <person name="Grigoriev I.V."/>
            <person name="Debuchy R."/>
            <person name="Gladieux P."/>
            <person name="Hiltunen Thoren M."/>
            <person name="Johannesson H."/>
        </authorList>
    </citation>
    <scope>NUCLEOTIDE SEQUENCE</scope>
    <source>
        <strain evidence="2">CBS 731.68</strain>
    </source>
</reference>
<proteinExistence type="predicted"/>
<dbReference type="RefSeq" id="XP_062647674.1">
    <property type="nucleotide sequence ID" value="XM_062787349.1"/>
</dbReference>
<evidence type="ECO:0000313" key="2">
    <source>
        <dbReference type="EMBL" id="KAK4123903.1"/>
    </source>
</evidence>
<keyword evidence="3" id="KW-1185">Reference proteome</keyword>